<keyword evidence="4" id="KW-0217">Developmental protein</keyword>
<reference evidence="10" key="1">
    <citation type="submission" date="2022-10" db="EMBL/GenBank/DDBJ databases">
        <authorList>
            <person name="Chen Y."/>
            <person name="Dougan E. K."/>
            <person name="Chan C."/>
            <person name="Rhodes N."/>
            <person name="Thang M."/>
        </authorList>
    </citation>
    <scope>NUCLEOTIDE SEQUENCE</scope>
</reference>
<keyword evidence="3" id="KW-0796">Tight junction</keyword>
<feature type="domain" description="Cyclic nucleotide-binding" evidence="9">
    <location>
        <begin position="129"/>
        <end position="185"/>
    </location>
</feature>
<evidence type="ECO:0000256" key="1">
    <source>
        <dbReference type="ARBA" id="ARBA00004124"/>
    </source>
</evidence>
<dbReference type="EMBL" id="CAMXCT030001041">
    <property type="protein sequence ID" value="CAL4773370.1"/>
    <property type="molecule type" value="Genomic_DNA"/>
</dbReference>
<evidence type="ECO:0000256" key="7">
    <source>
        <dbReference type="ARBA" id="ARBA00023180"/>
    </source>
</evidence>
<dbReference type="EMBL" id="CAMXCT010001041">
    <property type="protein sequence ID" value="CAI3986058.1"/>
    <property type="molecule type" value="Genomic_DNA"/>
</dbReference>
<keyword evidence="12" id="KW-1185">Reference proteome</keyword>
<dbReference type="PANTHER" id="PTHR12101">
    <property type="entry name" value="POPEYE DOMAIN CONTAINING PROTEIN"/>
    <property type="match status" value="1"/>
</dbReference>
<comment type="caution">
    <text evidence="10">The sequence shown here is derived from an EMBL/GenBank/DDBJ whole genome shotgun (WGS) entry which is preliminary data.</text>
</comment>
<dbReference type="GO" id="GO:0005923">
    <property type="term" value="C:bicellular tight junction"/>
    <property type="evidence" value="ECO:0007669"/>
    <property type="project" value="UniProtKB-SubCell"/>
</dbReference>
<dbReference type="Proteomes" id="UP001152797">
    <property type="component" value="Unassembled WGS sequence"/>
</dbReference>
<dbReference type="InterPro" id="IPR014710">
    <property type="entry name" value="RmlC-like_jellyroll"/>
</dbReference>
<evidence type="ECO:0000313" key="10">
    <source>
        <dbReference type="EMBL" id="CAI3986058.1"/>
    </source>
</evidence>
<dbReference type="Pfam" id="PF00027">
    <property type="entry name" value="cNMP_binding"/>
    <property type="match status" value="1"/>
</dbReference>
<keyword evidence="6" id="KW-0965">Cell junction</keyword>
<dbReference type="InterPro" id="IPR006916">
    <property type="entry name" value="POPDC1-3"/>
</dbReference>
<name>A0A9P1FRU1_9DINO</name>
<comment type="subcellular location">
    <subcellularLocation>
        <location evidence="2">Cell junction</location>
        <location evidence="2">Tight junction</location>
    </subcellularLocation>
    <subcellularLocation>
        <location evidence="1">Lateral cell membrane</location>
    </subcellularLocation>
</comment>
<evidence type="ECO:0000256" key="2">
    <source>
        <dbReference type="ARBA" id="ARBA00004435"/>
    </source>
</evidence>
<accession>A0A9P1FRU1</accession>
<evidence type="ECO:0000256" key="3">
    <source>
        <dbReference type="ARBA" id="ARBA00022427"/>
    </source>
</evidence>
<evidence type="ECO:0000256" key="5">
    <source>
        <dbReference type="ARBA" id="ARBA00022889"/>
    </source>
</evidence>
<evidence type="ECO:0000256" key="8">
    <source>
        <dbReference type="SAM" id="Phobius"/>
    </source>
</evidence>
<dbReference type="GO" id="GO:0007155">
    <property type="term" value="P:cell adhesion"/>
    <property type="evidence" value="ECO:0007669"/>
    <property type="project" value="UniProtKB-KW"/>
</dbReference>
<feature type="transmembrane region" description="Helical" evidence="8">
    <location>
        <begin position="23"/>
        <end position="41"/>
    </location>
</feature>
<reference evidence="11 12" key="2">
    <citation type="submission" date="2024-05" db="EMBL/GenBank/DDBJ databases">
        <authorList>
            <person name="Chen Y."/>
            <person name="Shah S."/>
            <person name="Dougan E. K."/>
            <person name="Thang M."/>
            <person name="Chan C."/>
        </authorList>
    </citation>
    <scope>NUCLEOTIDE SEQUENCE [LARGE SCALE GENOMIC DNA]</scope>
</reference>
<dbReference type="GO" id="GO:0030552">
    <property type="term" value="F:cAMP binding"/>
    <property type="evidence" value="ECO:0007669"/>
    <property type="project" value="TreeGrafter"/>
</dbReference>
<keyword evidence="7" id="KW-0325">Glycoprotein</keyword>
<feature type="transmembrane region" description="Helical" evidence="8">
    <location>
        <begin position="48"/>
        <end position="68"/>
    </location>
</feature>
<organism evidence="10">
    <name type="scientific">Cladocopium goreaui</name>
    <dbReference type="NCBI Taxonomy" id="2562237"/>
    <lineage>
        <taxon>Eukaryota</taxon>
        <taxon>Sar</taxon>
        <taxon>Alveolata</taxon>
        <taxon>Dinophyceae</taxon>
        <taxon>Suessiales</taxon>
        <taxon>Symbiodiniaceae</taxon>
        <taxon>Cladocopium</taxon>
    </lineage>
</organism>
<sequence>MSTSLGHLGYIIGLLEYGVTDIWWLRIWAVCGCSMVVLFQVLQPRCQFLSAGWCFVYVIVNLFQLHWVSLSVPEPRLSEEEEKLFKLLGDTVTLREFADLAGFGEWETFGPGERLSEEGKVVEPEKAKLYFIAEGQCQVFSGGRLVAKLSPGSFVGEVGYLLHEGLHSPSATVTAASPGVRCLAIPLHEAQGSIEIRMLGPSSPDVSRSIARFECC</sequence>
<dbReference type="InterPro" id="IPR018490">
    <property type="entry name" value="cNMP-bd_dom_sf"/>
</dbReference>
<evidence type="ECO:0000313" key="12">
    <source>
        <dbReference type="Proteomes" id="UP001152797"/>
    </source>
</evidence>
<dbReference type="EMBL" id="CAMXCT020001041">
    <property type="protein sequence ID" value="CAL1139433.1"/>
    <property type="molecule type" value="Genomic_DNA"/>
</dbReference>
<keyword evidence="8" id="KW-0472">Membrane</keyword>
<protein>
    <submittedName>
        <fullName evidence="11">Cyclic nucleotide-binding domain-containing protein</fullName>
    </submittedName>
</protein>
<dbReference type="InterPro" id="IPR000595">
    <property type="entry name" value="cNMP-bd_dom"/>
</dbReference>
<gene>
    <name evidence="10" type="ORF">C1SCF055_LOCUS13439</name>
</gene>
<evidence type="ECO:0000256" key="6">
    <source>
        <dbReference type="ARBA" id="ARBA00022949"/>
    </source>
</evidence>
<evidence type="ECO:0000256" key="4">
    <source>
        <dbReference type="ARBA" id="ARBA00022473"/>
    </source>
</evidence>
<dbReference type="GO" id="GO:0016328">
    <property type="term" value="C:lateral plasma membrane"/>
    <property type="evidence" value="ECO:0007669"/>
    <property type="project" value="UniProtKB-SubCell"/>
</dbReference>
<dbReference type="OrthoDB" id="425611at2759"/>
<dbReference type="PANTHER" id="PTHR12101:SF17">
    <property type="entry name" value="BLOOD VESSEL EPICARDIAL SUBSTANCE"/>
    <property type="match status" value="1"/>
</dbReference>
<keyword evidence="5" id="KW-0130">Cell adhesion</keyword>
<dbReference type="SUPFAM" id="SSF51206">
    <property type="entry name" value="cAMP-binding domain-like"/>
    <property type="match status" value="1"/>
</dbReference>
<evidence type="ECO:0000259" key="9">
    <source>
        <dbReference type="PROSITE" id="PS50042"/>
    </source>
</evidence>
<dbReference type="AlphaFoldDB" id="A0A9P1FRU1"/>
<dbReference type="PROSITE" id="PS50042">
    <property type="entry name" value="CNMP_BINDING_3"/>
    <property type="match status" value="1"/>
</dbReference>
<evidence type="ECO:0000313" key="11">
    <source>
        <dbReference type="EMBL" id="CAL4773370.1"/>
    </source>
</evidence>
<proteinExistence type="predicted"/>
<keyword evidence="8" id="KW-0812">Transmembrane</keyword>
<dbReference type="Gene3D" id="2.60.120.10">
    <property type="entry name" value="Jelly Rolls"/>
    <property type="match status" value="1"/>
</dbReference>
<keyword evidence="8" id="KW-1133">Transmembrane helix</keyword>
<dbReference type="CDD" id="cd00038">
    <property type="entry name" value="CAP_ED"/>
    <property type="match status" value="1"/>
</dbReference>